<evidence type="ECO:0000256" key="3">
    <source>
        <dbReference type="ARBA" id="ARBA00022448"/>
    </source>
</evidence>
<dbReference type="GO" id="GO:0055085">
    <property type="term" value="P:transmembrane transport"/>
    <property type="evidence" value="ECO:0007669"/>
    <property type="project" value="UniProtKB-ARBA"/>
</dbReference>
<dbReference type="Gene3D" id="3.40.50.300">
    <property type="entry name" value="P-loop containing nucleotide triphosphate hydrolases"/>
    <property type="match status" value="2"/>
</dbReference>
<organism evidence="9 10">
    <name type="scientific">Achromobacter dolens</name>
    <dbReference type="NCBI Taxonomy" id="1287738"/>
    <lineage>
        <taxon>Bacteria</taxon>
        <taxon>Pseudomonadati</taxon>
        <taxon>Pseudomonadota</taxon>
        <taxon>Betaproteobacteria</taxon>
        <taxon>Burkholderiales</taxon>
        <taxon>Alcaligenaceae</taxon>
        <taxon>Achromobacter</taxon>
    </lineage>
</organism>
<dbReference type="InterPro" id="IPR017871">
    <property type="entry name" value="ABC_transporter-like_CS"/>
</dbReference>
<evidence type="ECO:0000256" key="6">
    <source>
        <dbReference type="ARBA" id="ARBA00022840"/>
    </source>
</evidence>
<evidence type="ECO:0000256" key="4">
    <source>
        <dbReference type="ARBA" id="ARBA00022475"/>
    </source>
</evidence>
<keyword evidence="7" id="KW-0472">Membrane</keyword>
<proteinExistence type="inferred from homology"/>
<evidence type="ECO:0000313" key="10">
    <source>
        <dbReference type="Proteomes" id="UP000494272"/>
    </source>
</evidence>
<dbReference type="GO" id="GO:0016887">
    <property type="term" value="F:ATP hydrolysis activity"/>
    <property type="evidence" value="ECO:0007669"/>
    <property type="project" value="InterPro"/>
</dbReference>
<feature type="domain" description="ABC transporter" evidence="8">
    <location>
        <begin position="35"/>
        <end position="285"/>
    </location>
</feature>
<accession>A0A6S7CFW8</accession>
<dbReference type="GO" id="GO:0005524">
    <property type="term" value="F:ATP binding"/>
    <property type="evidence" value="ECO:0007669"/>
    <property type="project" value="UniProtKB-KW"/>
</dbReference>
<dbReference type="SUPFAM" id="SSF52540">
    <property type="entry name" value="P-loop containing nucleoside triphosphate hydrolases"/>
    <property type="match status" value="2"/>
</dbReference>
<keyword evidence="6 9" id="KW-0067">ATP-binding</keyword>
<dbReference type="CDD" id="cd03257">
    <property type="entry name" value="ABC_NikE_OppD_transporters"/>
    <property type="match status" value="2"/>
</dbReference>
<dbReference type="InterPro" id="IPR003593">
    <property type="entry name" value="AAA+_ATPase"/>
</dbReference>
<dbReference type="Pfam" id="PF00005">
    <property type="entry name" value="ABC_tran"/>
    <property type="match status" value="2"/>
</dbReference>
<gene>
    <name evidence="9" type="primary">gsiA_4</name>
    <name evidence="9" type="ORF">LMG26841_01746</name>
</gene>
<dbReference type="FunFam" id="3.40.50.300:FF:000016">
    <property type="entry name" value="Oligopeptide ABC transporter ATP-binding component"/>
    <property type="match status" value="1"/>
</dbReference>
<keyword evidence="5" id="KW-0547">Nucleotide-binding</keyword>
<keyword evidence="4" id="KW-1003">Cell membrane</keyword>
<dbReference type="SMART" id="SM00382">
    <property type="entry name" value="AAA"/>
    <property type="match status" value="2"/>
</dbReference>
<dbReference type="InterPro" id="IPR027417">
    <property type="entry name" value="P-loop_NTPase"/>
</dbReference>
<evidence type="ECO:0000256" key="2">
    <source>
        <dbReference type="ARBA" id="ARBA00005417"/>
    </source>
</evidence>
<evidence type="ECO:0000259" key="8">
    <source>
        <dbReference type="PROSITE" id="PS50893"/>
    </source>
</evidence>
<dbReference type="Proteomes" id="UP000494272">
    <property type="component" value="Unassembled WGS sequence"/>
</dbReference>
<name>A0A6S7CFW8_9BURK</name>
<reference evidence="9 10" key="1">
    <citation type="submission" date="2020-04" db="EMBL/GenBank/DDBJ databases">
        <authorList>
            <person name="De Canck E."/>
        </authorList>
    </citation>
    <scope>NUCLEOTIDE SEQUENCE [LARGE SCALE GENOMIC DNA]</scope>
    <source>
        <strain evidence="9 10">LMG 26841</strain>
    </source>
</reference>
<feature type="domain" description="ABC transporter" evidence="8">
    <location>
        <begin position="308"/>
        <end position="556"/>
    </location>
</feature>
<dbReference type="AlphaFoldDB" id="A0A6S7CFW8"/>
<dbReference type="PROSITE" id="PS00211">
    <property type="entry name" value="ABC_TRANSPORTER_1"/>
    <property type="match status" value="2"/>
</dbReference>
<sequence length="575" mass="61249">MVVLGDGAIGHLLIADLSLAIAPRRLSIGAMTELLRIQNLTVDLPAGADRRHAIHDLSLSVNAGEIVCVVGESGSGKSLTAGAILGLLPQGVRASGGQVLWEGEDLLRLSPAAMRRLRGQRIGMIFQEPMTALNPLRTIGDQIGEVFRTHTRLPGGEIRRRTLGLLDSVRLPDPAHAFSAYPHELSGGQRQRAMIAMALALEPALLIADEPTTALDVTTQAQILSLIHDLQRRRGTAVLFITHDFGVVAEIADRVAVMQRGELVESGRAEEVLRHPRHPYTRALIAAVPPLAPAAARAPGAPEKPAILTTDGLSKTYRKRGWFGQPGRVTHALDGVSLTLREGGTLGIVGESGSGKSTLARTLLGLLPPDAGAITLAGEPLAFKGAAARRAHARRVQMVFQDPYGSLNPRQRVGEIVARGPIVHGAPRREAWAQARELFELVGLSPDAINRYPHEFSGGQRQRVGLARALAMRPRVLIADEPVSALDVSVQAQVLALLARLREQLGLSILFITHDLRVAAQVCDHVAVMKDGKVVEAGPCAEVFGQPSHSYTQALLAAVPGRGWDPAGAAARRAA</sequence>
<dbReference type="GO" id="GO:0015833">
    <property type="term" value="P:peptide transport"/>
    <property type="evidence" value="ECO:0007669"/>
    <property type="project" value="InterPro"/>
</dbReference>
<dbReference type="InterPro" id="IPR013563">
    <property type="entry name" value="Oligopep_ABC_C"/>
</dbReference>
<dbReference type="GO" id="GO:0005886">
    <property type="term" value="C:plasma membrane"/>
    <property type="evidence" value="ECO:0007669"/>
    <property type="project" value="UniProtKB-SubCell"/>
</dbReference>
<comment type="similarity">
    <text evidence="2">Belongs to the ABC transporter superfamily.</text>
</comment>
<dbReference type="PANTHER" id="PTHR43297">
    <property type="entry name" value="OLIGOPEPTIDE TRANSPORT ATP-BINDING PROTEIN APPD"/>
    <property type="match status" value="1"/>
</dbReference>
<dbReference type="Pfam" id="PF08352">
    <property type="entry name" value="oligo_HPY"/>
    <property type="match status" value="2"/>
</dbReference>
<dbReference type="EMBL" id="CADIKW010000002">
    <property type="protein sequence ID" value="CAB3846695.1"/>
    <property type="molecule type" value="Genomic_DNA"/>
</dbReference>
<dbReference type="PANTHER" id="PTHR43297:SF2">
    <property type="entry name" value="DIPEPTIDE TRANSPORT ATP-BINDING PROTEIN DPPD"/>
    <property type="match status" value="1"/>
</dbReference>
<dbReference type="InterPro" id="IPR003439">
    <property type="entry name" value="ABC_transporter-like_ATP-bd"/>
</dbReference>
<dbReference type="InterPro" id="IPR050388">
    <property type="entry name" value="ABC_Ni/Peptide_Import"/>
</dbReference>
<dbReference type="NCBIfam" id="NF008453">
    <property type="entry name" value="PRK11308.1"/>
    <property type="match status" value="2"/>
</dbReference>
<evidence type="ECO:0000256" key="1">
    <source>
        <dbReference type="ARBA" id="ARBA00004417"/>
    </source>
</evidence>
<protein>
    <submittedName>
        <fullName evidence="9">Glutathione import ATP-binding protein GsiA</fullName>
    </submittedName>
</protein>
<comment type="subcellular location">
    <subcellularLocation>
        <location evidence="1">Cell inner membrane</location>
        <topology evidence="1">Peripheral membrane protein</topology>
    </subcellularLocation>
</comment>
<dbReference type="NCBIfam" id="NF007739">
    <property type="entry name" value="PRK10419.1"/>
    <property type="match status" value="2"/>
</dbReference>
<evidence type="ECO:0000256" key="5">
    <source>
        <dbReference type="ARBA" id="ARBA00022741"/>
    </source>
</evidence>
<keyword evidence="3" id="KW-0813">Transport</keyword>
<evidence type="ECO:0000313" key="9">
    <source>
        <dbReference type="EMBL" id="CAB3846695.1"/>
    </source>
</evidence>
<keyword evidence="10" id="KW-1185">Reference proteome</keyword>
<dbReference type="PROSITE" id="PS50893">
    <property type="entry name" value="ABC_TRANSPORTER_2"/>
    <property type="match status" value="2"/>
</dbReference>
<evidence type="ECO:0000256" key="7">
    <source>
        <dbReference type="ARBA" id="ARBA00023136"/>
    </source>
</evidence>